<accession>A0AAW0AI57</accession>
<comment type="caution">
    <text evidence="1">The sequence shown here is derived from an EMBL/GenBank/DDBJ whole genome shotgun (WGS) entry which is preliminary data.</text>
</comment>
<reference evidence="1 2" key="1">
    <citation type="journal article" date="2024" name="J Genomics">
        <title>Draft genome sequencing and assembly of Favolaschia claudopus CIRM-BRFM 2984 isolated from oak limbs.</title>
        <authorList>
            <person name="Navarro D."/>
            <person name="Drula E."/>
            <person name="Chaduli D."/>
            <person name="Cazenave R."/>
            <person name="Ahrendt S."/>
            <person name="Wang J."/>
            <person name="Lipzen A."/>
            <person name="Daum C."/>
            <person name="Barry K."/>
            <person name="Grigoriev I.V."/>
            <person name="Favel A."/>
            <person name="Rosso M.N."/>
            <person name="Martin F."/>
        </authorList>
    </citation>
    <scope>NUCLEOTIDE SEQUENCE [LARGE SCALE GENOMIC DNA]</scope>
    <source>
        <strain evidence="1 2">CIRM-BRFM 2984</strain>
    </source>
</reference>
<sequence length="247" mass="27485">MHASTLSRLHLGPIPPSRCESCWDDIRFFLESCIQVTHLNLDDIQCGDGPPQGILVRSECYMPSVTHLAFNCRSAGGYYLWSSLRVPSARVLQVSGPSVYVGFVSGVDPALYNPSLGDVEVLDLRMPISSTLAMKNILSNYPKLVRLDLRKCWRPAVMALVEMRPFANAPLCPELSSIHVGNQVTSSQFIRVLAERKTGHFAENCSMSYEFVSGLNPRVMAFATFRMVEEALVEVPYEEAVYTGLDF</sequence>
<evidence type="ECO:0000313" key="2">
    <source>
        <dbReference type="Proteomes" id="UP001362999"/>
    </source>
</evidence>
<name>A0AAW0AI57_9AGAR</name>
<proteinExistence type="predicted"/>
<dbReference type="EMBL" id="JAWWNJ010000064">
    <property type="protein sequence ID" value="KAK7012661.1"/>
    <property type="molecule type" value="Genomic_DNA"/>
</dbReference>
<keyword evidence="2" id="KW-1185">Reference proteome</keyword>
<organism evidence="1 2">
    <name type="scientific">Favolaschia claudopus</name>
    <dbReference type="NCBI Taxonomy" id="2862362"/>
    <lineage>
        <taxon>Eukaryota</taxon>
        <taxon>Fungi</taxon>
        <taxon>Dikarya</taxon>
        <taxon>Basidiomycota</taxon>
        <taxon>Agaricomycotina</taxon>
        <taxon>Agaricomycetes</taxon>
        <taxon>Agaricomycetidae</taxon>
        <taxon>Agaricales</taxon>
        <taxon>Marasmiineae</taxon>
        <taxon>Mycenaceae</taxon>
        <taxon>Favolaschia</taxon>
    </lineage>
</organism>
<dbReference type="Proteomes" id="UP001362999">
    <property type="component" value="Unassembled WGS sequence"/>
</dbReference>
<gene>
    <name evidence="1" type="ORF">R3P38DRAFT_3209271</name>
</gene>
<dbReference type="SUPFAM" id="SSF52047">
    <property type="entry name" value="RNI-like"/>
    <property type="match status" value="1"/>
</dbReference>
<evidence type="ECO:0000313" key="1">
    <source>
        <dbReference type="EMBL" id="KAK7012661.1"/>
    </source>
</evidence>
<dbReference type="AlphaFoldDB" id="A0AAW0AI57"/>
<protein>
    <submittedName>
        <fullName evidence="1">Uncharacterized protein</fullName>
    </submittedName>
</protein>